<sequence length="217" mass="22004">MRPVPRWALISSGCAPVVLVGGWTVAALLQGPAYDPATQTISVLAAYGAAGFWVMTGALLTLGLCHLFTAWGLRAAAPAGRLALGGGGVAAFGVVLIPAPSSGGSLQHGSVAVVGFTLLAVWPVLAADRGGAGPWGLRLLPSVVATASIGIGAGWFLIEMNRGGVPGIAERLVTCMQAMWPLVVVASCLWHTDNDDEPSKRTVADSGTRPGADEAGR</sequence>
<dbReference type="RefSeq" id="WP_050791406.1">
    <property type="nucleotide sequence ID" value="NZ_CP011340.1"/>
</dbReference>
<dbReference type="GeneID" id="97238108"/>
<evidence type="ECO:0000313" key="1">
    <source>
        <dbReference type="EMBL" id="ALC19117.1"/>
    </source>
</evidence>
<dbReference type="OrthoDB" id="5118673at2"/>
<dbReference type="InterPro" id="IPR009339">
    <property type="entry name" value="DUF998"/>
</dbReference>
<evidence type="ECO:0000313" key="2">
    <source>
        <dbReference type="Proteomes" id="UP000060513"/>
    </source>
</evidence>
<dbReference type="Proteomes" id="UP000060513">
    <property type="component" value="Chromosome"/>
</dbReference>
<name>A0A0M4DE59_STRPR</name>
<proteinExistence type="predicted"/>
<protein>
    <submittedName>
        <fullName evidence="1">Integral membrane protein</fullName>
    </submittedName>
</protein>
<dbReference type="KEGG" id="spri:SPRI_0811"/>
<dbReference type="Pfam" id="PF06197">
    <property type="entry name" value="DUF998"/>
    <property type="match status" value="1"/>
</dbReference>
<dbReference type="EMBL" id="CP011340">
    <property type="protein sequence ID" value="ALC19117.1"/>
    <property type="molecule type" value="Genomic_DNA"/>
</dbReference>
<dbReference type="AlphaFoldDB" id="A0A0M4DE59"/>
<reference evidence="1 2" key="1">
    <citation type="submission" date="2015-08" db="EMBL/GenBank/DDBJ databases">
        <title>Genome sequence of the pristinamycin over-producing bacterium Streptomyces pristinaespiralis HCCB10218.</title>
        <authorList>
            <person name="Tian J."/>
            <person name="Yang J."/>
            <person name="Li L."/>
            <person name="Ruan L."/>
            <person name="Wei W."/>
            <person name="Zheng G."/>
            <person name="Wei Z."/>
            <person name="Yang S."/>
            <person name="Ge M."/>
            <person name="Jiang W."/>
            <person name="Lu Y."/>
        </authorList>
    </citation>
    <scope>NUCLEOTIDE SEQUENCE [LARGE SCALE GENOMIC DNA]</scope>
    <source>
        <strain evidence="1 2">HCCB 10218</strain>
    </source>
</reference>
<accession>A0A0M4DE59</accession>
<organism evidence="1">
    <name type="scientific">Streptomyces pristinaespiralis</name>
    <dbReference type="NCBI Taxonomy" id="38300"/>
    <lineage>
        <taxon>Bacteria</taxon>
        <taxon>Bacillati</taxon>
        <taxon>Actinomycetota</taxon>
        <taxon>Actinomycetes</taxon>
        <taxon>Kitasatosporales</taxon>
        <taxon>Streptomycetaceae</taxon>
        <taxon>Streptomyces</taxon>
    </lineage>
</organism>
<dbReference type="PATRIC" id="fig|38300.4.peg.872"/>
<gene>
    <name evidence="1" type="ORF">SPRI_0811</name>
</gene>